<dbReference type="GO" id="GO:0004222">
    <property type="term" value="F:metalloendopeptidase activity"/>
    <property type="evidence" value="ECO:0007669"/>
    <property type="project" value="TreeGrafter"/>
</dbReference>
<dbReference type="SUPFAM" id="SSF51261">
    <property type="entry name" value="Duplicated hybrid motif"/>
    <property type="match status" value="1"/>
</dbReference>
<dbReference type="InterPro" id="IPR016047">
    <property type="entry name" value="M23ase_b-sheet_dom"/>
</dbReference>
<dbReference type="Gene3D" id="6.10.250.3150">
    <property type="match status" value="1"/>
</dbReference>
<feature type="signal peptide" evidence="3">
    <location>
        <begin position="1"/>
        <end position="26"/>
    </location>
</feature>
<feature type="chain" id="PRO_5012206101" evidence="3">
    <location>
        <begin position="27"/>
        <end position="352"/>
    </location>
</feature>
<dbReference type="Pfam" id="PF24568">
    <property type="entry name" value="CC_PcsB"/>
    <property type="match status" value="1"/>
</dbReference>
<dbReference type="RefSeq" id="WP_073154729.1">
    <property type="nucleotide sequence ID" value="NZ_FQVL01000005.1"/>
</dbReference>
<keyword evidence="6" id="KW-0378">Hydrolase</keyword>
<evidence type="ECO:0000259" key="4">
    <source>
        <dbReference type="Pfam" id="PF01551"/>
    </source>
</evidence>
<dbReference type="EMBL" id="FQVL01000005">
    <property type="protein sequence ID" value="SHE95402.1"/>
    <property type="molecule type" value="Genomic_DNA"/>
</dbReference>
<dbReference type="Proteomes" id="UP000184476">
    <property type="component" value="Unassembled WGS sequence"/>
</dbReference>
<reference evidence="6 7" key="1">
    <citation type="submission" date="2016-11" db="EMBL/GenBank/DDBJ databases">
        <authorList>
            <person name="Jaros S."/>
            <person name="Januszkiewicz K."/>
            <person name="Wedrychowicz H."/>
        </authorList>
    </citation>
    <scope>NUCLEOTIDE SEQUENCE [LARGE SCALE GENOMIC DNA]</scope>
    <source>
        <strain evidence="6 7">DSM 44666</strain>
    </source>
</reference>
<evidence type="ECO:0000256" key="3">
    <source>
        <dbReference type="SAM" id="SignalP"/>
    </source>
</evidence>
<keyword evidence="1 3" id="KW-0732">Signal</keyword>
<feature type="domain" description="M23ase beta-sheet core" evidence="4">
    <location>
        <begin position="250"/>
        <end position="347"/>
    </location>
</feature>
<protein>
    <submittedName>
        <fullName evidence="6">Murein DD-endopeptidase MepM and murein hydrolase activator NlpD, contain LysM domain</fullName>
    </submittedName>
</protein>
<evidence type="ECO:0000259" key="5">
    <source>
        <dbReference type="Pfam" id="PF24568"/>
    </source>
</evidence>
<dbReference type="InterPro" id="IPR050570">
    <property type="entry name" value="Cell_wall_metabolism_enzyme"/>
</dbReference>
<dbReference type="PANTHER" id="PTHR21666:SF270">
    <property type="entry name" value="MUREIN HYDROLASE ACTIVATOR ENVC"/>
    <property type="match status" value="1"/>
</dbReference>
<keyword evidence="2" id="KW-0175">Coiled coil</keyword>
<accession>A0A1M4XQ94</accession>
<evidence type="ECO:0000313" key="7">
    <source>
        <dbReference type="Proteomes" id="UP000184476"/>
    </source>
</evidence>
<feature type="coiled-coil region" evidence="2">
    <location>
        <begin position="146"/>
        <end position="219"/>
    </location>
</feature>
<dbReference type="CDD" id="cd12797">
    <property type="entry name" value="M23_peptidase"/>
    <property type="match status" value="1"/>
</dbReference>
<evidence type="ECO:0000256" key="1">
    <source>
        <dbReference type="ARBA" id="ARBA00022729"/>
    </source>
</evidence>
<evidence type="ECO:0000256" key="2">
    <source>
        <dbReference type="SAM" id="Coils"/>
    </source>
</evidence>
<dbReference type="AlphaFoldDB" id="A0A1M4XQ94"/>
<evidence type="ECO:0000313" key="6">
    <source>
        <dbReference type="EMBL" id="SHE95402.1"/>
    </source>
</evidence>
<dbReference type="Gene3D" id="2.70.70.10">
    <property type="entry name" value="Glucose Permease (Domain IIA)"/>
    <property type="match status" value="1"/>
</dbReference>
<feature type="coiled-coil region" evidence="2">
    <location>
        <begin position="27"/>
        <end position="96"/>
    </location>
</feature>
<sequence length="352" mass="39722">MKQKLFITLVATIVLVSSWIPGSSFAEKKPQEKLKEIQKQKQNVEKEVDKVKGQLDQSKQEVEKLETQIEELDKKMAQYNEQMAANQKLLAKKEQQLKKFIRRMYIQGETRYMSKILTSKSFEEFLVRYQLISTLAKRESNVVTGYRETKEKITTAQKQLAASKQKQQPLIENAQKKLATIKSTYDKNSQQLEKITKEEEATKKDIEELQKLAKKASGDFNNNFGSGVLGFPSTQGMVYWNYGQNRGDHIHAGVDIPRPIGKPIYAADSGVVSLTKANPGGYGYYVMINHGGGLSTLYAHMYRSTVLVSVGQKVSKGQKIAEVGNNGRSSGPHLHFEVWKNGNPVNPRGYIN</sequence>
<keyword evidence="7" id="KW-1185">Reference proteome</keyword>
<feature type="domain" description="Peptidoglycan hydrolase PcsB coiled-coil" evidence="5">
    <location>
        <begin position="87"/>
        <end position="154"/>
    </location>
</feature>
<dbReference type="InterPro" id="IPR011055">
    <property type="entry name" value="Dup_hybrid_motif"/>
</dbReference>
<dbReference type="STRING" id="112248.SAMN05444392_105110"/>
<proteinExistence type="predicted"/>
<dbReference type="Pfam" id="PF01551">
    <property type="entry name" value="Peptidase_M23"/>
    <property type="match status" value="1"/>
</dbReference>
<dbReference type="InterPro" id="IPR057309">
    <property type="entry name" value="PcsB_CC"/>
</dbReference>
<dbReference type="SUPFAM" id="SSF46579">
    <property type="entry name" value="Prefoldin"/>
    <property type="match status" value="1"/>
</dbReference>
<name>A0A1M4XQ94_9BACL</name>
<gene>
    <name evidence="6" type="ORF">SAMN05444392_105110</name>
</gene>
<dbReference type="PANTHER" id="PTHR21666">
    <property type="entry name" value="PEPTIDASE-RELATED"/>
    <property type="match status" value="1"/>
</dbReference>
<organism evidence="6 7">
    <name type="scientific">Seinonella peptonophila</name>
    <dbReference type="NCBI Taxonomy" id="112248"/>
    <lineage>
        <taxon>Bacteria</taxon>
        <taxon>Bacillati</taxon>
        <taxon>Bacillota</taxon>
        <taxon>Bacilli</taxon>
        <taxon>Bacillales</taxon>
        <taxon>Thermoactinomycetaceae</taxon>
        <taxon>Seinonella</taxon>
    </lineage>
</organism>